<evidence type="ECO:0000313" key="2">
    <source>
        <dbReference type="EMBL" id="AFL66539.1"/>
    </source>
</evidence>
<dbReference type="EMBL" id="CP003321">
    <property type="protein sequence ID" value="AFL66539.1"/>
    <property type="molecule type" value="Genomic_DNA"/>
</dbReference>
<evidence type="ECO:0000313" key="3">
    <source>
        <dbReference type="Proteomes" id="UP000006175"/>
    </source>
</evidence>
<keyword evidence="1" id="KW-1133">Transmembrane helix</keyword>
<feature type="transmembrane region" description="Helical" evidence="1">
    <location>
        <begin position="217"/>
        <end position="235"/>
    </location>
</feature>
<dbReference type="RefSeq" id="WP_014767440.1">
    <property type="nucleotide sequence ID" value="NC_018001.1"/>
</dbReference>
<dbReference type="Proteomes" id="UP000006175">
    <property type="component" value="Chromosome"/>
</dbReference>
<reference evidence="2 3" key="1">
    <citation type="journal article" date="2012" name="J. Bacteriol.">
        <title>Complete Genome Sequence of Desulfurococcus fermentans, a Hyperthermophilic Cellulolytic Crenarchaeon Isolated from a Freshwater Hot Spring in Kamchatka, Russia.</title>
        <authorList>
            <person name="Susanti D."/>
            <person name="Johnson E.F."/>
            <person name="Rodriguez J.R."/>
            <person name="Anderson I."/>
            <person name="Perevalova A.A."/>
            <person name="Kyrpides N."/>
            <person name="Lucas S."/>
            <person name="Han J."/>
            <person name="Lapidus A."/>
            <person name="Cheng J.F."/>
            <person name="Goodwin L."/>
            <person name="Pitluck S."/>
            <person name="Mavrommatis K."/>
            <person name="Peters L."/>
            <person name="Land M.L."/>
            <person name="Hauser L."/>
            <person name="Gopalan V."/>
            <person name="Chan P.P."/>
            <person name="Lowe T.M."/>
            <person name="Atomi H."/>
            <person name="Bonch-Osmolovskaya E.A."/>
            <person name="Woyke T."/>
            <person name="Mukhopadhyay B."/>
        </authorList>
    </citation>
    <scope>NUCLEOTIDE SEQUENCE [LARGE SCALE GENOMIC DNA]</scope>
    <source>
        <strain evidence="2 3">DSM 16532</strain>
    </source>
</reference>
<feature type="transmembrane region" description="Helical" evidence="1">
    <location>
        <begin position="75"/>
        <end position="98"/>
    </location>
</feature>
<dbReference type="OrthoDB" id="382556at2157"/>
<dbReference type="HOGENOM" id="CLU_1168540_0_0_2"/>
<keyword evidence="1" id="KW-0472">Membrane</keyword>
<proteinExistence type="predicted"/>
<dbReference type="eggNOG" id="arCOG10273">
    <property type="taxonomic scope" value="Archaea"/>
</dbReference>
<dbReference type="AlphaFoldDB" id="I3XRG5"/>
<dbReference type="KEGG" id="dfd:Desfe_0638"/>
<evidence type="ECO:0000256" key="1">
    <source>
        <dbReference type="SAM" id="Phobius"/>
    </source>
</evidence>
<feature type="transmembrane region" description="Helical" evidence="1">
    <location>
        <begin position="21"/>
        <end position="40"/>
    </location>
</feature>
<accession>I3XRG5</accession>
<name>I3XRG5_DESAM</name>
<sequence>MIRDLAYMFLQSKRDPGFSTLCKIIYSLGLIAVLTASRSISYPLYYLYPAMILSLELAVLSWLKGYRIVVNGLKLIVVFTLLGAIISYLAVLAGMPAIPLSEMVAGAVRLVAFFLAFTQLFQLLSVDEWRCILASLGLRDQAVILTLLLSQLPLTLVYFSEALVTISLKYRGRRMGALVTPLIYHTALLTRSRLEALLQYPVKPSYSGLTLFRVKDIYLYIMLALLVLPLIPGFTV</sequence>
<organism evidence="2 3">
    <name type="scientific">Desulfurococcus amylolyticus DSM 16532</name>
    <dbReference type="NCBI Taxonomy" id="768672"/>
    <lineage>
        <taxon>Archaea</taxon>
        <taxon>Thermoproteota</taxon>
        <taxon>Thermoprotei</taxon>
        <taxon>Desulfurococcales</taxon>
        <taxon>Desulfurococcaceae</taxon>
        <taxon>Desulfurococcus</taxon>
    </lineage>
</organism>
<dbReference type="GeneID" id="13062329"/>
<gene>
    <name evidence="2" type="ORF">Desfe_0638</name>
</gene>
<protein>
    <recommendedName>
        <fullName evidence="4">Cobalt transport protein</fullName>
    </recommendedName>
</protein>
<evidence type="ECO:0008006" key="4">
    <source>
        <dbReference type="Google" id="ProtNLM"/>
    </source>
</evidence>
<keyword evidence="1" id="KW-0812">Transmembrane</keyword>
<keyword evidence="3" id="KW-1185">Reference proteome</keyword>
<feature type="transmembrane region" description="Helical" evidence="1">
    <location>
        <begin position="142"/>
        <end position="160"/>
    </location>
</feature>
<feature type="transmembrane region" description="Helical" evidence="1">
    <location>
        <begin position="46"/>
        <end position="63"/>
    </location>
</feature>